<accession>A0A7G9WHY3</accession>
<dbReference type="InterPro" id="IPR036388">
    <property type="entry name" value="WH-like_DNA-bd_sf"/>
</dbReference>
<organism evidence="5 6">
    <name type="scientific">Caproicibacterium amylolyticum</name>
    <dbReference type="NCBI Taxonomy" id="2766537"/>
    <lineage>
        <taxon>Bacteria</taxon>
        <taxon>Bacillati</taxon>
        <taxon>Bacillota</taxon>
        <taxon>Clostridia</taxon>
        <taxon>Eubacteriales</taxon>
        <taxon>Oscillospiraceae</taxon>
        <taxon>Caproicibacterium</taxon>
    </lineage>
</organism>
<evidence type="ECO:0000256" key="3">
    <source>
        <dbReference type="ARBA" id="ARBA00023125"/>
    </source>
</evidence>
<dbReference type="KEGG" id="caml:H6X83_01110"/>
<dbReference type="RefSeq" id="WP_212507360.1">
    <property type="nucleotide sequence ID" value="NZ_CP060696.1"/>
</dbReference>
<proteinExistence type="inferred from homology"/>
<comment type="similarity">
    <text evidence="1">Belongs to the BlaI transcriptional regulatory family.</text>
</comment>
<evidence type="ECO:0000256" key="2">
    <source>
        <dbReference type="ARBA" id="ARBA00023015"/>
    </source>
</evidence>
<dbReference type="AlphaFoldDB" id="A0A7G9WHY3"/>
<keyword evidence="6" id="KW-1185">Reference proteome</keyword>
<keyword evidence="2" id="KW-0805">Transcription regulation</keyword>
<dbReference type="Gene3D" id="1.10.4040.10">
    <property type="entry name" value="Penicillinase repressor domain"/>
    <property type="match status" value="1"/>
</dbReference>
<dbReference type="SUPFAM" id="SSF46785">
    <property type="entry name" value="Winged helix' DNA-binding domain"/>
    <property type="match status" value="1"/>
</dbReference>
<keyword evidence="3" id="KW-0238">DNA-binding</keyword>
<dbReference type="PIRSF" id="PIRSF019455">
    <property type="entry name" value="CopR_AtkY"/>
    <property type="match status" value="1"/>
</dbReference>
<protein>
    <submittedName>
        <fullName evidence="5">BlaI/MecI/CopY family transcriptional regulator</fullName>
    </submittedName>
</protein>
<reference evidence="5 6" key="1">
    <citation type="submission" date="2020-08" db="EMBL/GenBank/DDBJ databases">
        <authorList>
            <person name="Ren C."/>
            <person name="Gu Y."/>
            <person name="Xu Y."/>
        </authorList>
    </citation>
    <scope>NUCLEOTIDE SEQUENCE [LARGE SCALE GENOMIC DNA]</scope>
    <source>
        <strain evidence="5 6">LBM18003</strain>
    </source>
</reference>
<dbReference type="EMBL" id="CP060696">
    <property type="protein sequence ID" value="QNO18295.1"/>
    <property type="molecule type" value="Genomic_DNA"/>
</dbReference>
<evidence type="ECO:0000256" key="4">
    <source>
        <dbReference type="ARBA" id="ARBA00023163"/>
    </source>
</evidence>
<dbReference type="GO" id="GO:0003677">
    <property type="term" value="F:DNA binding"/>
    <property type="evidence" value="ECO:0007669"/>
    <property type="project" value="UniProtKB-KW"/>
</dbReference>
<gene>
    <name evidence="5" type="ORF">H6X83_01110</name>
</gene>
<evidence type="ECO:0000313" key="5">
    <source>
        <dbReference type="EMBL" id="QNO18295.1"/>
    </source>
</evidence>
<dbReference type="GO" id="GO:0045892">
    <property type="term" value="P:negative regulation of DNA-templated transcription"/>
    <property type="evidence" value="ECO:0007669"/>
    <property type="project" value="InterPro"/>
</dbReference>
<dbReference type="Gene3D" id="1.10.10.10">
    <property type="entry name" value="Winged helix-like DNA-binding domain superfamily/Winged helix DNA-binding domain"/>
    <property type="match status" value="1"/>
</dbReference>
<evidence type="ECO:0000256" key="1">
    <source>
        <dbReference type="ARBA" id="ARBA00011046"/>
    </source>
</evidence>
<keyword evidence="4" id="KW-0804">Transcription</keyword>
<sequence>MKLFDSELKVMEALWKNGPMCAAQLAAAMVEDTGWNKNTTYTVIKKCIKKGAVRRTDPSFLCTPLVSREEIQNETTDELIDKLFDGSAELFFAHFVRAHGITEQKIDDLKKIVAEHE</sequence>
<name>A0A7G9WHY3_9FIRM</name>
<dbReference type="InterPro" id="IPR005650">
    <property type="entry name" value="BlaI_family"/>
</dbReference>
<dbReference type="Pfam" id="PF03965">
    <property type="entry name" value="Penicillinase_R"/>
    <property type="match status" value="1"/>
</dbReference>
<evidence type="ECO:0000313" key="6">
    <source>
        <dbReference type="Proteomes" id="UP000516046"/>
    </source>
</evidence>
<dbReference type="Proteomes" id="UP000516046">
    <property type="component" value="Chromosome"/>
</dbReference>
<dbReference type="InterPro" id="IPR036390">
    <property type="entry name" value="WH_DNA-bd_sf"/>
</dbReference>